<dbReference type="RefSeq" id="WP_094604946.1">
    <property type="nucleotide sequence ID" value="NZ_CP155573.1"/>
</dbReference>
<proteinExistence type="predicted"/>
<protein>
    <recommendedName>
        <fullName evidence="3">Homeodomain phBC6A51-type domain-containing protein</fullName>
    </recommendedName>
</protein>
<sequence length="127" mass="13620">MAGGSKVDKHESLIIALLSSPDIQTAAAKACVSESTAWRWLREDEEFQTKYKAAKKQALSVAIAQLQQAAGEAVKTLRDVAAAADSPASSRVSAAKSILELAIKAAEIEEIEQRLSELEAQIKERGK</sequence>
<reference evidence="1" key="1">
    <citation type="submission" date="2024-05" db="EMBL/GenBank/DDBJ databases">
        <title>Isolation and characterization of Sporomusa carbonis sp. nov., a carboxydotrophic hydrogenogen in the genus of Sporomusa isolated from a charcoal burning pile.</title>
        <authorList>
            <person name="Boeer T."/>
            <person name="Rosenbaum F."/>
            <person name="Eysell L."/>
            <person name="Mueller V."/>
            <person name="Daniel R."/>
            <person name="Poehlein A."/>
        </authorList>
    </citation>
    <scope>NUCLEOTIDE SEQUENCE [LARGE SCALE GENOMIC DNA]</scope>
    <source>
        <strain evidence="1">DSM 10669</strain>
    </source>
</reference>
<organism evidence="1 2">
    <name type="scientific">Sporomusa silvacetica DSM 10669</name>
    <dbReference type="NCBI Taxonomy" id="1123289"/>
    <lineage>
        <taxon>Bacteria</taxon>
        <taxon>Bacillati</taxon>
        <taxon>Bacillota</taxon>
        <taxon>Negativicutes</taxon>
        <taxon>Selenomonadales</taxon>
        <taxon>Sporomusaceae</taxon>
        <taxon>Sporomusa</taxon>
    </lineage>
</organism>
<accession>A0ABZ3IIP8</accession>
<keyword evidence="2" id="KW-1185">Reference proteome</keyword>
<gene>
    <name evidence="1" type="ORF">SPSIL_017070</name>
</gene>
<dbReference type="Proteomes" id="UP000216752">
    <property type="component" value="Chromosome"/>
</dbReference>
<dbReference type="EMBL" id="CP155573">
    <property type="protein sequence ID" value="XFO65567.1"/>
    <property type="molecule type" value="Genomic_DNA"/>
</dbReference>
<evidence type="ECO:0008006" key="3">
    <source>
        <dbReference type="Google" id="ProtNLM"/>
    </source>
</evidence>
<dbReference type="Gene3D" id="1.10.10.60">
    <property type="entry name" value="Homeodomain-like"/>
    <property type="match status" value="1"/>
</dbReference>
<evidence type="ECO:0000313" key="2">
    <source>
        <dbReference type="Proteomes" id="UP000216752"/>
    </source>
</evidence>
<name>A0ABZ3IIP8_9FIRM</name>
<evidence type="ECO:0000313" key="1">
    <source>
        <dbReference type="EMBL" id="XFO65567.1"/>
    </source>
</evidence>